<keyword evidence="2" id="KW-0723">Serine/threonine-protein kinase</keyword>
<protein>
    <recommendedName>
        <fullName evidence="1">non-specific serine/threonine protein kinase</fullName>
        <ecNumber evidence="1">2.7.11.1</ecNumber>
    </recommendedName>
</protein>
<keyword evidence="4 9" id="KW-0547">Nucleotide-binding</keyword>
<reference evidence="12 13" key="1">
    <citation type="journal article" date="2020" name="ISME J.">
        <title>Comparative genomics reveals insights into cyanobacterial evolution and habitat adaptation.</title>
        <authorList>
            <person name="Chen M.Y."/>
            <person name="Teng W.K."/>
            <person name="Zhao L."/>
            <person name="Hu C.X."/>
            <person name="Zhou Y.K."/>
            <person name="Han B.P."/>
            <person name="Song L.R."/>
            <person name="Shu W.S."/>
        </authorList>
    </citation>
    <scope>NUCLEOTIDE SEQUENCE [LARGE SCALE GENOMIC DNA]</scope>
    <source>
        <strain evidence="12 13">FACHB-260</strain>
    </source>
</reference>
<comment type="caution">
    <text evidence="12">The sequence shown here is derived from an EMBL/GenBank/DDBJ whole genome shotgun (WGS) entry which is preliminary data.</text>
</comment>
<keyword evidence="3" id="KW-0808">Transferase</keyword>
<dbReference type="InterPro" id="IPR011009">
    <property type="entry name" value="Kinase-like_dom_sf"/>
</dbReference>
<keyword evidence="5 12" id="KW-0418">Kinase</keyword>
<dbReference type="PANTHER" id="PTHR24363:SF0">
    <property type="entry name" value="SERINE_THREONINE KINASE LIKE DOMAIN CONTAINING 1"/>
    <property type="match status" value="1"/>
</dbReference>
<keyword evidence="10" id="KW-0472">Membrane</keyword>
<dbReference type="SMART" id="SM00220">
    <property type="entry name" value="S_TKc"/>
    <property type="match status" value="1"/>
</dbReference>
<dbReference type="SUPFAM" id="SSF55724">
    <property type="entry name" value="Mog1p/PsbP-like"/>
    <property type="match status" value="1"/>
</dbReference>
<feature type="domain" description="Protein kinase" evidence="11">
    <location>
        <begin position="10"/>
        <end position="269"/>
    </location>
</feature>
<gene>
    <name evidence="12" type="ORF">H6G18_04810</name>
</gene>
<dbReference type="InterPro" id="IPR000719">
    <property type="entry name" value="Prot_kinase_dom"/>
</dbReference>
<feature type="binding site" evidence="9">
    <location>
        <position position="41"/>
    </location>
    <ligand>
        <name>ATP</name>
        <dbReference type="ChEBI" id="CHEBI:30616"/>
    </ligand>
</feature>
<accession>A0ABR8CM99</accession>
<dbReference type="GO" id="GO:0016301">
    <property type="term" value="F:kinase activity"/>
    <property type="evidence" value="ECO:0007669"/>
    <property type="project" value="UniProtKB-KW"/>
</dbReference>
<evidence type="ECO:0000256" key="10">
    <source>
        <dbReference type="SAM" id="Phobius"/>
    </source>
</evidence>
<dbReference type="Gene3D" id="1.10.510.10">
    <property type="entry name" value="Transferase(Phosphotransferase) domain 1"/>
    <property type="match status" value="1"/>
</dbReference>
<dbReference type="SUPFAM" id="SSF56112">
    <property type="entry name" value="Protein kinase-like (PK-like)"/>
    <property type="match status" value="1"/>
</dbReference>
<evidence type="ECO:0000256" key="6">
    <source>
        <dbReference type="ARBA" id="ARBA00022840"/>
    </source>
</evidence>
<dbReference type="RefSeq" id="WP_190405938.1">
    <property type="nucleotide sequence ID" value="NZ_JACJRF010000005.1"/>
</dbReference>
<dbReference type="InterPro" id="IPR016123">
    <property type="entry name" value="Mog1/PsbP_a/b/a-sand"/>
</dbReference>
<organism evidence="12 13">
    <name type="scientific">Anabaena subtropica FACHB-260</name>
    <dbReference type="NCBI Taxonomy" id="2692884"/>
    <lineage>
        <taxon>Bacteria</taxon>
        <taxon>Bacillati</taxon>
        <taxon>Cyanobacteriota</taxon>
        <taxon>Cyanophyceae</taxon>
        <taxon>Nostocales</taxon>
        <taxon>Nostocaceae</taxon>
        <taxon>Anabaena</taxon>
    </lineage>
</organism>
<dbReference type="Gene3D" id="3.40.1000.10">
    <property type="entry name" value="Mog1/PsbP, alpha/beta/alpha sandwich"/>
    <property type="match status" value="1"/>
</dbReference>
<dbReference type="Pfam" id="PF18933">
    <property type="entry name" value="PsbP_2"/>
    <property type="match status" value="1"/>
</dbReference>
<evidence type="ECO:0000313" key="13">
    <source>
        <dbReference type="Proteomes" id="UP000607281"/>
    </source>
</evidence>
<dbReference type="EC" id="2.7.11.1" evidence="1"/>
<feature type="transmembrane region" description="Helical" evidence="10">
    <location>
        <begin position="282"/>
        <end position="306"/>
    </location>
</feature>
<evidence type="ECO:0000313" key="12">
    <source>
        <dbReference type="EMBL" id="MBD2343469.1"/>
    </source>
</evidence>
<dbReference type="PROSITE" id="PS50011">
    <property type="entry name" value="PROTEIN_KINASE_DOM"/>
    <property type="match status" value="1"/>
</dbReference>
<keyword evidence="13" id="KW-1185">Reference proteome</keyword>
<dbReference type="CDD" id="cd14014">
    <property type="entry name" value="STKc_PknB_like"/>
    <property type="match status" value="1"/>
</dbReference>
<dbReference type="PROSITE" id="PS00107">
    <property type="entry name" value="PROTEIN_KINASE_ATP"/>
    <property type="match status" value="1"/>
</dbReference>
<evidence type="ECO:0000256" key="7">
    <source>
        <dbReference type="ARBA" id="ARBA00047899"/>
    </source>
</evidence>
<evidence type="ECO:0000256" key="4">
    <source>
        <dbReference type="ARBA" id="ARBA00022741"/>
    </source>
</evidence>
<evidence type="ECO:0000256" key="5">
    <source>
        <dbReference type="ARBA" id="ARBA00022777"/>
    </source>
</evidence>
<dbReference type="Pfam" id="PF00069">
    <property type="entry name" value="Pkinase"/>
    <property type="match status" value="1"/>
</dbReference>
<name>A0ABR8CM99_9NOST</name>
<dbReference type="PANTHER" id="PTHR24363">
    <property type="entry name" value="SERINE/THREONINE PROTEIN KINASE"/>
    <property type="match status" value="1"/>
</dbReference>
<keyword evidence="10" id="KW-1133">Transmembrane helix</keyword>
<evidence type="ECO:0000259" key="11">
    <source>
        <dbReference type="PROSITE" id="PS50011"/>
    </source>
</evidence>
<comment type="catalytic activity">
    <reaction evidence="8">
        <text>L-seryl-[protein] + ATP = O-phospho-L-seryl-[protein] + ADP + H(+)</text>
        <dbReference type="Rhea" id="RHEA:17989"/>
        <dbReference type="Rhea" id="RHEA-COMP:9863"/>
        <dbReference type="Rhea" id="RHEA-COMP:11604"/>
        <dbReference type="ChEBI" id="CHEBI:15378"/>
        <dbReference type="ChEBI" id="CHEBI:29999"/>
        <dbReference type="ChEBI" id="CHEBI:30616"/>
        <dbReference type="ChEBI" id="CHEBI:83421"/>
        <dbReference type="ChEBI" id="CHEBI:456216"/>
        <dbReference type="EC" id="2.7.11.1"/>
    </reaction>
</comment>
<evidence type="ECO:0000256" key="8">
    <source>
        <dbReference type="ARBA" id="ARBA00048679"/>
    </source>
</evidence>
<dbReference type="EMBL" id="JACJRF010000005">
    <property type="protein sequence ID" value="MBD2343469.1"/>
    <property type="molecule type" value="Genomic_DNA"/>
</dbReference>
<evidence type="ECO:0000256" key="9">
    <source>
        <dbReference type="PROSITE-ProRule" id="PRU10141"/>
    </source>
</evidence>
<dbReference type="Proteomes" id="UP000607281">
    <property type="component" value="Unassembled WGS sequence"/>
</dbReference>
<sequence length="464" mass="53003">MIGKILDGRYEIISKLGEGAFGTTYLAIDKKLPDKDQCVVKHFSPQTINPYTLHHARRLFETEAKVLNRLGNNDCIPRLLAHFQEDQNFYLVEEFIAGHDLSYEIKPNNPWSQEEVIALLKDILEVLGVIHQQNVIHRDIKPSNLMRRQQDNRVVLIDFGAVKQISSQIVTAEGQMVPTVIIGTPGYIPSEQSQGQPKLCSDIYAVGIIGIQALTGLNPMQLVRDSSTGEIIWRNQAQVSPQLADILDKMVKYDFRQRYQVVQEILPALQSLTPTNRLTKPIWLKAGVALGIITAAIASILFFILIQRNDNLEIYNNTVYGITIKYPQQWDKTVTPDRITGNLVKFISPKENESDTYLENINLIVQDLPETRRELADFTKFYLNEIKQYHQNSQILQEDKTLLANQPAYQVIYTFEGDGVNIKRLQTWMIKNNKAYIITYTADADKYAKYLEIVKTMITSFAIK</sequence>
<comment type="catalytic activity">
    <reaction evidence="7">
        <text>L-threonyl-[protein] + ATP = O-phospho-L-threonyl-[protein] + ADP + H(+)</text>
        <dbReference type="Rhea" id="RHEA:46608"/>
        <dbReference type="Rhea" id="RHEA-COMP:11060"/>
        <dbReference type="Rhea" id="RHEA-COMP:11605"/>
        <dbReference type="ChEBI" id="CHEBI:15378"/>
        <dbReference type="ChEBI" id="CHEBI:30013"/>
        <dbReference type="ChEBI" id="CHEBI:30616"/>
        <dbReference type="ChEBI" id="CHEBI:61977"/>
        <dbReference type="ChEBI" id="CHEBI:456216"/>
        <dbReference type="EC" id="2.7.11.1"/>
    </reaction>
</comment>
<evidence type="ECO:0000256" key="3">
    <source>
        <dbReference type="ARBA" id="ARBA00022679"/>
    </source>
</evidence>
<keyword evidence="6 9" id="KW-0067">ATP-binding</keyword>
<dbReference type="InterPro" id="IPR017441">
    <property type="entry name" value="Protein_kinase_ATP_BS"/>
</dbReference>
<proteinExistence type="predicted"/>
<evidence type="ECO:0000256" key="2">
    <source>
        <dbReference type="ARBA" id="ARBA00022527"/>
    </source>
</evidence>
<evidence type="ECO:0000256" key="1">
    <source>
        <dbReference type="ARBA" id="ARBA00012513"/>
    </source>
</evidence>
<keyword evidence="10" id="KW-0812">Transmembrane</keyword>